<accession>A0AAN9KV61</accession>
<comment type="caution">
    <text evidence="1">The sequence shown here is derived from an EMBL/GenBank/DDBJ whole genome shotgun (WGS) entry which is preliminary data.</text>
</comment>
<dbReference type="EMBL" id="JAYMYQ010000006">
    <property type="protein sequence ID" value="KAK7324192.1"/>
    <property type="molecule type" value="Genomic_DNA"/>
</dbReference>
<sequence>MDSGIGCSLGATIWKFEKQKHGRSSTTHGGDFQTASLWVSKRMIAFQTTTCPHARKTLYHTQMSEEQAWDLLLTLVQNGRAAKRRNSDRLSIDNFLCSLNWTMRSQVQSEMAMVEKIKIDVYELEKLVKCGFKVFSEPMG</sequence>
<keyword evidence="2" id="KW-1185">Reference proteome</keyword>
<dbReference type="AlphaFoldDB" id="A0AAN9KV61"/>
<dbReference type="Proteomes" id="UP001367508">
    <property type="component" value="Unassembled WGS sequence"/>
</dbReference>
<protein>
    <submittedName>
        <fullName evidence="1">Uncharacterized protein</fullName>
    </submittedName>
</protein>
<reference evidence="1 2" key="1">
    <citation type="submission" date="2024-01" db="EMBL/GenBank/DDBJ databases">
        <title>The genomes of 5 underutilized Papilionoideae crops provide insights into root nodulation and disease resistanc.</title>
        <authorList>
            <person name="Jiang F."/>
        </authorList>
    </citation>
    <scope>NUCLEOTIDE SEQUENCE [LARGE SCALE GENOMIC DNA]</scope>
    <source>
        <strain evidence="1">LVBAO_FW01</strain>
        <tissue evidence="1">Leaves</tissue>
    </source>
</reference>
<organism evidence="1 2">
    <name type="scientific">Canavalia gladiata</name>
    <name type="common">Sword bean</name>
    <name type="synonym">Dolichos gladiatus</name>
    <dbReference type="NCBI Taxonomy" id="3824"/>
    <lineage>
        <taxon>Eukaryota</taxon>
        <taxon>Viridiplantae</taxon>
        <taxon>Streptophyta</taxon>
        <taxon>Embryophyta</taxon>
        <taxon>Tracheophyta</taxon>
        <taxon>Spermatophyta</taxon>
        <taxon>Magnoliopsida</taxon>
        <taxon>eudicotyledons</taxon>
        <taxon>Gunneridae</taxon>
        <taxon>Pentapetalae</taxon>
        <taxon>rosids</taxon>
        <taxon>fabids</taxon>
        <taxon>Fabales</taxon>
        <taxon>Fabaceae</taxon>
        <taxon>Papilionoideae</taxon>
        <taxon>50 kb inversion clade</taxon>
        <taxon>NPAAA clade</taxon>
        <taxon>indigoferoid/millettioid clade</taxon>
        <taxon>Phaseoleae</taxon>
        <taxon>Canavalia</taxon>
    </lineage>
</organism>
<gene>
    <name evidence="1" type="ORF">VNO77_27718</name>
</gene>
<evidence type="ECO:0000313" key="2">
    <source>
        <dbReference type="Proteomes" id="UP001367508"/>
    </source>
</evidence>
<proteinExistence type="predicted"/>
<evidence type="ECO:0000313" key="1">
    <source>
        <dbReference type="EMBL" id="KAK7324192.1"/>
    </source>
</evidence>
<name>A0AAN9KV61_CANGL</name>